<dbReference type="PANTHER" id="PTHR38847:SF1">
    <property type="entry name" value="PSEUDOURIDINE SYNTHASE RSUA_RLUA-LIKE DOMAIN-CONTAINING PROTEIN"/>
    <property type="match status" value="1"/>
</dbReference>
<protein>
    <recommendedName>
        <fullName evidence="4">Secreted protein</fullName>
    </recommendedName>
</protein>
<sequence length="206" mass="22036">MKLALVSLLASTLVSSQISPPTTGDKPPPGSVTIGPIIYGGTGCPQGTVSENMNSDGTAITLLFDSYIASIGPNVPVTENRKNCQINVQLNVPQGWQYSIATIDYRGFLQLDPGVVAQQSALYYFQGSVDQDRCTTTFTNANNGDYTIRDKFGLATTVWSGCNAKANININSQIRLTAPAGKSGFITTDSIDSKVTHVYGVQWEKC</sequence>
<dbReference type="Proteomes" id="UP001211065">
    <property type="component" value="Unassembled WGS sequence"/>
</dbReference>
<evidence type="ECO:0000256" key="1">
    <source>
        <dbReference type="SAM" id="SignalP"/>
    </source>
</evidence>
<organism evidence="2 3">
    <name type="scientific">Clydaea vesicula</name>
    <dbReference type="NCBI Taxonomy" id="447962"/>
    <lineage>
        <taxon>Eukaryota</taxon>
        <taxon>Fungi</taxon>
        <taxon>Fungi incertae sedis</taxon>
        <taxon>Chytridiomycota</taxon>
        <taxon>Chytridiomycota incertae sedis</taxon>
        <taxon>Chytridiomycetes</taxon>
        <taxon>Lobulomycetales</taxon>
        <taxon>Lobulomycetaceae</taxon>
        <taxon>Clydaea</taxon>
    </lineage>
</organism>
<dbReference type="Pfam" id="PF14273">
    <property type="entry name" value="DUF4360"/>
    <property type="match status" value="1"/>
</dbReference>
<dbReference type="PANTHER" id="PTHR38847">
    <property type="match status" value="1"/>
</dbReference>
<dbReference type="AlphaFoldDB" id="A0AAD5U005"/>
<evidence type="ECO:0000313" key="3">
    <source>
        <dbReference type="Proteomes" id="UP001211065"/>
    </source>
</evidence>
<keyword evidence="3" id="KW-1185">Reference proteome</keyword>
<feature type="chain" id="PRO_5042100012" description="Secreted protein" evidence="1">
    <location>
        <begin position="25"/>
        <end position="206"/>
    </location>
</feature>
<reference evidence="2" key="1">
    <citation type="submission" date="2020-05" db="EMBL/GenBank/DDBJ databases">
        <title>Phylogenomic resolution of chytrid fungi.</title>
        <authorList>
            <person name="Stajich J.E."/>
            <person name="Amses K."/>
            <person name="Simmons R."/>
            <person name="Seto K."/>
            <person name="Myers J."/>
            <person name="Bonds A."/>
            <person name="Quandt C.A."/>
            <person name="Barry K."/>
            <person name="Liu P."/>
            <person name="Grigoriev I."/>
            <person name="Longcore J.E."/>
            <person name="James T.Y."/>
        </authorList>
    </citation>
    <scope>NUCLEOTIDE SEQUENCE</scope>
    <source>
        <strain evidence="2">JEL0476</strain>
    </source>
</reference>
<evidence type="ECO:0008006" key="4">
    <source>
        <dbReference type="Google" id="ProtNLM"/>
    </source>
</evidence>
<gene>
    <name evidence="2" type="ORF">HK099_004940</name>
</gene>
<proteinExistence type="predicted"/>
<feature type="signal peptide" evidence="1">
    <location>
        <begin position="1"/>
        <end position="24"/>
    </location>
</feature>
<name>A0AAD5U005_9FUNG</name>
<accession>A0AAD5U005</accession>
<comment type="caution">
    <text evidence="2">The sequence shown here is derived from an EMBL/GenBank/DDBJ whole genome shotgun (WGS) entry which is preliminary data.</text>
</comment>
<dbReference type="EMBL" id="JADGJW010000366">
    <property type="protein sequence ID" value="KAJ3218757.1"/>
    <property type="molecule type" value="Genomic_DNA"/>
</dbReference>
<dbReference type="InterPro" id="IPR025649">
    <property type="entry name" value="DUF4360"/>
</dbReference>
<keyword evidence="1" id="KW-0732">Signal</keyword>
<evidence type="ECO:0000313" key="2">
    <source>
        <dbReference type="EMBL" id="KAJ3218757.1"/>
    </source>
</evidence>